<comment type="caution">
    <text evidence="1">The sequence shown here is derived from an EMBL/GenBank/DDBJ whole genome shotgun (WGS) entry which is preliminary data.</text>
</comment>
<gene>
    <name evidence="1" type="ORF">PPENT_87.1.T0150153</name>
</gene>
<evidence type="ECO:0000313" key="2">
    <source>
        <dbReference type="Proteomes" id="UP000689195"/>
    </source>
</evidence>
<sequence length="69" mass="8415">MNNERIHIDYLYKPLYEYTKFTELQNHLSYLISKKILKQFSLPNSNINIGPPIKYEKMIKYNKFQKLCN</sequence>
<dbReference type="AlphaFoldDB" id="A0A8S1T2W2"/>
<evidence type="ECO:0000313" key="1">
    <source>
        <dbReference type="EMBL" id="CAD8146058.1"/>
    </source>
</evidence>
<reference evidence="1" key="1">
    <citation type="submission" date="2021-01" db="EMBL/GenBank/DDBJ databases">
        <authorList>
            <consortium name="Genoscope - CEA"/>
            <person name="William W."/>
        </authorList>
    </citation>
    <scope>NUCLEOTIDE SEQUENCE</scope>
</reference>
<dbReference type="EMBL" id="CAJJDO010000015">
    <property type="protein sequence ID" value="CAD8146058.1"/>
    <property type="molecule type" value="Genomic_DNA"/>
</dbReference>
<dbReference type="Proteomes" id="UP000689195">
    <property type="component" value="Unassembled WGS sequence"/>
</dbReference>
<proteinExistence type="predicted"/>
<protein>
    <submittedName>
        <fullName evidence="1">Uncharacterized protein</fullName>
    </submittedName>
</protein>
<accession>A0A8S1T2W2</accession>
<organism evidence="1 2">
    <name type="scientific">Paramecium pentaurelia</name>
    <dbReference type="NCBI Taxonomy" id="43138"/>
    <lineage>
        <taxon>Eukaryota</taxon>
        <taxon>Sar</taxon>
        <taxon>Alveolata</taxon>
        <taxon>Ciliophora</taxon>
        <taxon>Intramacronucleata</taxon>
        <taxon>Oligohymenophorea</taxon>
        <taxon>Peniculida</taxon>
        <taxon>Parameciidae</taxon>
        <taxon>Paramecium</taxon>
    </lineage>
</organism>
<name>A0A8S1T2W2_9CILI</name>
<keyword evidence="2" id="KW-1185">Reference proteome</keyword>